<reference evidence="1 2" key="1">
    <citation type="journal article" date="2020" name="Nature">
        <title>Six reference-quality genomes reveal evolution of bat adaptations.</title>
        <authorList>
            <person name="Jebb D."/>
            <person name="Huang Z."/>
            <person name="Pippel M."/>
            <person name="Hughes G.M."/>
            <person name="Lavrichenko K."/>
            <person name="Devanna P."/>
            <person name="Winkler S."/>
            <person name="Jermiin L.S."/>
            <person name="Skirmuntt E.C."/>
            <person name="Katzourakis A."/>
            <person name="Burkitt-Gray L."/>
            <person name="Ray D.A."/>
            <person name="Sullivan K.A.M."/>
            <person name="Roscito J.G."/>
            <person name="Kirilenko B.M."/>
            <person name="Davalos L.M."/>
            <person name="Corthals A.P."/>
            <person name="Power M.L."/>
            <person name="Jones G."/>
            <person name="Ransome R.D."/>
            <person name="Dechmann D.K.N."/>
            <person name="Locatelli A.G."/>
            <person name="Puechmaille S.J."/>
            <person name="Fedrigo O."/>
            <person name="Jarvis E.D."/>
            <person name="Hiller M."/>
            <person name="Vernes S.C."/>
            <person name="Myers E.W."/>
            <person name="Teeling E.C."/>
        </authorList>
    </citation>
    <scope>NUCLEOTIDE SEQUENCE [LARGE SCALE GENOMIC DNA]</scope>
    <source>
        <strain evidence="1">MPipKuh1</strain>
        <tissue evidence="1">Flight muscle</tissue>
    </source>
</reference>
<dbReference type="EMBL" id="JACAGB010000002">
    <property type="protein sequence ID" value="KAF6382715.1"/>
    <property type="molecule type" value="Genomic_DNA"/>
</dbReference>
<name>A0A7J8A8X7_PIPKU</name>
<keyword evidence="2" id="KW-1185">Reference proteome</keyword>
<organism evidence="1 2">
    <name type="scientific">Pipistrellus kuhlii</name>
    <name type="common">Kuhl's pipistrelle</name>
    <dbReference type="NCBI Taxonomy" id="59472"/>
    <lineage>
        <taxon>Eukaryota</taxon>
        <taxon>Metazoa</taxon>
        <taxon>Chordata</taxon>
        <taxon>Craniata</taxon>
        <taxon>Vertebrata</taxon>
        <taxon>Euteleostomi</taxon>
        <taxon>Mammalia</taxon>
        <taxon>Eutheria</taxon>
        <taxon>Laurasiatheria</taxon>
        <taxon>Chiroptera</taxon>
        <taxon>Yangochiroptera</taxon>
        <taxon>Vespertilionidae</taxon>
        <taxon>Pipistrellus</taxon>
    </lineage>
</organism>
<comment type="caution">
    <text evidence="1">The sequence shown here is derived from an EMBL/GenBank/DDBJ whole genome shotgun (WGS) entry which is preliminary data.</text>
</comment>
<protein>
    <submittedName>
        <fullName evidence="1">Uncharacterized protein</fullName>
    </submittedName>
</protein>
<evidence type="ECO:0000313" key="1">
    <source>
        <dbReference type="EMBL" id="KAF6382715.1"/>
    </source>
</evidence>
<proteinExistence type="predicted"/>
<evidence type="ECO:0000313" key="2">
    <source>
        <dbReference type="Proteomes" id="UP000558488"/>
    </source>
</evidence>
<gene>
    <name evidence="1" type="ORF">mPipKuh1_009051</name>
</gene>
<accession>A0A7J8A8X7</accession>
<sequence length="124" mass="14599">MLLSLDVQRTYQTMICIDNPVLFRSSFQSYQECVEDQRTFLRNDGYVESIPVSFYKCIVKLCFFLAASYLPKFMQMDTFYMSGKRNQKKEKKEKKMLELFLTSLCSLLDEQPVFSSDIVSVCFL</sequence>
<dbReference type="Proteomes" id="UP000558488">
    <property type="component" value="Unassembled WGS sequence"/>
</dbReference>
<dbReference type="AlphaFoldDB" id="A0A7J8A8X7"/>